<evidence type="ECO:0000313" key="11">
    <source>
        <dbReference type="Proteomes" id="UP000727654"/>
    </source>
</evidence>
<dbReference type="InterPro" id="IPR013154">
    <property type="entry name" value="ADH-like_N"/>
</dbReference>
<keyword evidence="11" id="KW-1185">Reference proteome</keyword>
<feature type="domain" description="Enoyl reductase (ER)" evidence="9">
    <location>
        <begin position="17"/>
        <end position="356"/>
    </location>
</feature>
<evidence type="ECO:0000259" key="9">
    <source>
        <dbReference type="SMART" id="SM00829"/>
    </source>
</evidence>
<evidence type="ECO:0000256" key="2">
    <source>
        <dbReference type="ARBA" id="ARBA00008072"/>
    </source>
</evidence>
<reference evidence="10 11" key="1">
    <citation type="submission" date="2021-08" db="EMBL/GenBank/DDBJ databases">
        <authorList>
            <person name="Peeters C."/>
        </authorList>
    </citation>
    <scope>NUCLEOTIDE SEQUENCE [LARGE SCALE GENOMIC DNA]</scope>
    <source>
        <strain evidence="10 11">LMG 23992</strain>
    </source>
</reference>
<organism evidence="10 11">
    <name type="scientific">Cupriavidus laharis</name>
    <dbReference type="NCBI Taxonomy" id="151654"/>
    <lineage>
        <taxon>Bacteria</taxon>
        <taxon>Pseudomonadati</taxon>
        <taxon>Pseudomonadota</taxon>
        <taxon>Betaproteobacteria</taxon>
        <taxon>Burkholderiales</taxon>
        <taxon>Burkholderiaceae</taxon>
        <taxon>Cupriavidus</taxon>
    </lineage>
</organism>
<protein>
    <recommendedName>
        <fullName evidence="3">alcohol dehydrogenase</fullName>
        <ecNumber evidence="3">1.1.1.1</ecNumber>
    </recommendedName>
</protein>
<evidence type="ECO:0000256" key="1">
    <source>
        <dbReference type="ARBA" id="ARBA00001947"/>
    </source>
</evidence>
<evidence type="ECO:0000256" key="4">
    <source>
        <dbReference type="ARBA" id="ARBA00022723"/>
    </source>
</evidence>
<name>A0ABM8WNU7_9BURK</name>
<dbReference type="SUPFAM" id="SSF51735">
    <property type="entry name" value="NAD(P)-binding Rossmann-fold domains"/>
    <property type="match status" value="1"/>
</dbReference>
<evidence type="ECO:0000256" key="8">
    <source>
        <dbReference type="SAM" id="Phobius"/>
    </source>
</evidence>
<keyword evidence="8" id="KW-0812">Transmembrane</keyword>
<dbReference type="EMBL" id="CAJZAI010000002">
    <property type="protein sequence ID" value="CAG9169090.1"/>
    <property type="molecule type" value="Genomic_DNA"/>
</dbReference>
<dbReference type="Gene3D" id="3.40.50.720">
    <property type="entry name" value="NAD(P)-binding Rossmann-like Domain"/>
    <property type="match status" value="1"/>
</dbReference>
<dbReference type="Proteomes" id="UP000727654">
    <property type="component" value="Unassembled WGS sequence"/>
</dbReference>
<dbReference type="PANTHER" id="PTHR42940">
    <property type="entry name" value="ALCOHOL DEHYDROGENASE 1-RELATED"/>
    <property type="match status" value="1"/>
</dbReference>
<dbReference type="InterPro" id="IPR013149">
    <property type="entry name" value="ADH-like_C"/>
</dbReference>
<dbReference type="EC" id="1.1.1.1" evidence="3"/>
<dbReference type="InterPro" id="IPR002328">
    <property type="entry name" value="ADH_Zn_CS"/>
</dbReference>
<dbReference type="SUPFAM" id="SSF50129">
    <property type="entry name" value="GroES-like"/>
    <property type="match status" value="1"/>
</dbReference>
<dbReference type="InterPro" id="IPR036291">
    <property type="entry name" value="NAD(P)-bd_dom_sf"/>
</dbReference>
<dbReference type="InterPro" id="IPR011032">
    <property type="entry name" value="GroES-like_sf"/>
</dbReference>
<dbReference type="SMART" id="SM00829">
    <property type="entry name" value="PKS_ER"/>
    <property type="match status" value="1"/>
</dbReference>
<evidence type="ECO:0000313" key="10">
    <source>
        <dbReference type="EMBL" id="CAG9169090.1"/>
    </source>
</evidence>
<keyword evidence="5 7" id="KW-0862">Zinc</keyword>
<keyword evidence="8" id="KW-1133">Transmembrane helix</keyword>
<dbReference type="GO" id="GO:0004022">
    <property type="term" value="F:alcohol dehydrogenase (NAD+) activity"/>
    <property type="evidence" value="ECO:0007669"/>
    <property type="project" value="UniProtKB-EC"/>
</dbReference>
<dbReference type="InterPro" id="IPR020843">
    <property type="entry name" value="ER"/>
</dbReference>
<evidence type="ECO:0000256" key="7">
    <source>
        <dbReference type="RuleBase" id="RU361277"/>
    </source>
</evidence>
<comment type="caution">
    <text evidence="10">The sequence shown here is derived from an EMBL/GenBank/DDBJ whole genome shotgun (WGS) entry which is preliminary data.</text>
</comment>
<accession>A0ABM8WNU7</accession>
<dbReference type="PANTHER" id="PTHR42940:SF8">
    <property type="entry name" value="VACUOLAR PROTEIN SORTING-ASSOCIATED PROTEIN 11"/>
    <property type="match status" value="1"/>
</dbReference>
<evidence type="ECO:0000256" key="5">
    <source>
        <dbReference type="ARBA" id="ARBA00022833"/>
    </source>
</evidence>
<sequence>MNRGKQTWPHRSFKLTGFGEPLREQHDQIGAPAGKQVLLRVLACGVCHSDLHLSDGFFDLGGGKRMDLGRGIALPRTLGHEIAGEVVAVGEQVTGLAIGDRRLLYPWIGCGDCGLCSAGAEHLCPQPRHHGTTVDGGFSNFVMVPDARYLLAFDPLPESFAATLACSGLTAYSALCKAGAKSASDPLLIIGAGGVGLAAISIACALSGVGPVVAEIDGDKREGALAAGASEVVDPRDPDVKRRLMKHTGGGFAAAVDFVGATATVALGMNLLRKGGRLVVVGLYGGSMEFSLPTLPLRSVSLMGSYVGSLKELEELMALARDLKLNPMQIVPRTLGSTQAVLEDLRAGRIRGRAVIIPSVTDSKDVS</sequence>
<dbReference type="PROSITE" id="PS00059">
    <property type="entry name" value="ADH_ZINC"/>
    <property type="match status" value="1"/>
</dbReference>
<comment type="similarity">
    <text evidence="2 7">Belongs to the zinc-containing alcohol dehydrogenase family.</text>
</comment>
<dbReference type="Pfam" id="PF08240">
    <property type="entry name" value="ADH_N"/>
    <property type="match status" value="1"/>
</dbReference>
<keyword evidence="4 7" id="KW-0479">Metal-binding</keyword>
<dbReference type="Gene3D" id="3.90.180.10">
    <property type="entry name" value="Medium-chain alcohol dehydrogenases, catalytic domain"/>
    <property type="match status" value="1"/>
</dbReference>
<evidence type="ECO:0000256" key="3">
    <source>
        <dbReference type="ARBA" id="ARBA00013190"/>
    </source>
</evidence>
<keyword evidence="6 10" id="KW-0560">Oxidoreductase</keyword>
<feature type="transmembrane region" description="Helical" evidence="8">
    <location>
        <begin position="187"/>
        <end position="209"/>
    </location>
</feature>
<dbReference type="Pfam" id="PF00107">
    <property type="entry name" value="ADH_zinc_N"/>
    <property type="match status" value="1"/>
</dbReference>
<gene>
    <name evidence="10" type="ORF">LMG23992_01391</name>
</gene>
<dbReference type="CDD" id="cd08240">
    <property type="entry name" value="6_hydroxyhexanoate_dh_like"/>
    <property type="match status" value="1"/>
</dbReference>
<comment type="cofactor">
    <cofactor evidence="1 7">
        <name>Zn(2+)</name>
        <dbReference type="ChEBI" id="CHEBI:29105"/>
    </cofactor>
</comment>
<dbReference type="RefSeq" id="WP_224079031.1">
    <property type="nucleotide sequence ID" value="NZ_CAJZAI010000002.1"/>
</dbReference>
<keyword evidence="8" id="KW-0472">Membrane</keyword>
<feature type="transmembrane region" description="Helical" evidence="8">
    <location>
        <begin position="252"/>
        <end position="272"/>
    </location>
</feature>
<proteinExistence type="inferred from homology"/>
<evidence type="ECO:0000256" key="6">
    <source>
        <dbReference type="ARBA" id="ARBA00023002"/>
    </source>
</evidence>